<dbReference type="GO" id="GO:0008658">
    <property type="term" value="F:penicillin binding"/>
    <property type="evidence" value="ECO:0007669"/>
    <property type="project" value="InterPro"/>
</dbReference>
<dbReference type="PANTHER" id="PTHR30627">
    <property type="entry name" value="PEPTIDOGLYCAN D,D-TRANSPEPTIDASE"/>
    <property type="match status" value="1"/>
</dbReference>
<feature type="region of interest" description="Disordered" evidence="4">
    <location>
        <begin position="710"/>
        <end position="733"/>
    </location>
</feature>
<dbReference type="Gene3D" id="3.40.710.10">
    <property type="entry name" value="DD-peptidase/beta-lactamase superfamily"/>
    <property type="match status" value="1"/>
</dbReference>
<dbReference type="SUPFAM" id="SSF56601">
    <property type="entry name" value="beta-lactamase/transpeptidase-like"/>
    <property type="match status" value="1"/>
</dbReference>
<evidence type="ECO:0000256" key="4">
    <source>
        <dbReference type="SAM" id="MobiDB-lite"/>
    </source>
</evidence>
<dbReference type="Pfam" id="PF03717">
    <property type="entry name" value="PBP_dimer"/>
    <property type="match status" value="1"/>
</dbReference>
<dbReference type="PANTHER" id="PTHR30627:SF1">
    <property type="entry name" value="PEPTIDOGLYCAN D,D-TRANSPEPTIDASE FTSI"/>
    <property type="match status" value="1"/>
</dbReference>
<reference evidence="9" key="1">
    <citation type="submission" date="2017-04" db="EMBL/GenBank/DDBJ databases">
        <title>Function of individual gut microbiota members based on whole genome sequencing of pure cultures obtained from chicken caecum.</title>
        <authorList>
            <person name="Medvecky M."/>
            <person name="Cejkova D."/>
            <person name="Polansky O."/>
            <person name="Karasova D."/>
            <person name="Kubasova T."/>
            <person name="Cizek A."/>
            <person name="Rychlik I."/>
        </authorList>
    </citation>
    <scope>NUCLEOTIDE SEQUENCE [LARGE SCALE GENOMIC DNA]</scope>
    <source>
        <strain evidence="9">An42</strain>
    </source>
</reference>
<evidence type="ECO:0000256" key="1">
    <source>
        <dbReference type="ARBA" id="ARBA00004370"/>
    </source>
</evidence>
<evidence type="ECO:0000256" key="3">
    <source>
        <dbReference type="ARBA" id="ARBA00023136"/>
    </source>
</evidence>
<keyword evidence="2" id="KW-0645">Protease</keyword>
<dbReference type="InterPro" id="IPR050515">
    <property type="entry name" value="Beta-lactam/transpept"/>
</dbReference>
<organism evidence="8 9">
    <name type="scientific">Parabacteroides johnsonii</name>
    <dbReference type="NCBI Taxonomy" id="387661"/>
    <lineage>
        <taxon>Bacteria</taxon>
        <taxon>Pseudomonadati</taxon>
        <taxon>Bacteroidota</taxon>
        <taxon>Bacteroidia</taxon>
        <taxon>Bacteroidales</taxon>
        <taxon>Tannerellaceae</taxon>
        <taxon>Parabacteroides</taxon>
    </lineage>
</organism>
<proteinExistence type="predicted"/>
<dbReference type="SUPFAM" id="SSF54184">
    <property type="entry name" value="Penicillin-binding protein 2x (pbp-2x), c-terminal domain"/>
    <property type="match status" value="1"/>
</dbReference>
<dbReference type="RefSeq" id="WP_021862865.1">
    <property type="nucleotide sequence ID" value="NZ_CAJLBM010000031.1"/>
</dbReference>
<keyword evidence="2" id="KW-0378">Hydrolase</keyword>
<reference evidence="7" key="3">
    <citation type="submission" date="2023-01" db="EMBL/GenBank/DDBJ databases">
        <title>Exploring GABA producing Bacteroides strains toward improving mental health.</title>
        <authorList>
            <person name="Yousuf B."/>
            <person name="Bouhlel N.E."/>
            <person name="Mottawea W."/>
            <person name="Hammami R."/>
        </authorList>
    </citation>
    <scope>NUCLEOTIDE SEQUENCE</scope>
    <source>
        <strain evidence="7">UO.H1047</strain>
    </source>
</reference>
<dbReference type="GO" id="GO:0071555">
    <property type="term" value="P:cell wall organization"/>
    <property type="evidence" value="ECO:0007669"/>
    <property type="project" value="TreeGrafter"/>
</dbReference>
<sequence length="733" mass="81166">MAEDIEPKEFAPKSNRIIFCYFFIVFLLVCVAGSVLIRASQTAFVERDYWLHLDSIQKRPDRLVYPSRGNIFSADGKLMATSVPCYYLYIDFAADCYSNKTKKWSSLDTFLYSKHNGVDSLSVYLSRKLKDRTPAGYKKYLLSGLNAKKKSRQFPICRDKVSYSDLKEIKKFPFLRLGVFKSGFYTREMVERQKPFGTLASRTIGDTFRDIDPKTGLTKGKNGLELQYDTLLHGVAGLNSVRRLGGGWTNVVEVEPVEGMDIRTTIDINIQDIAEKSLLDMLKKIDAASGTAVVMEVATGEVKAITNMGRIREGVYGEDTNHAVADETEPGSTFKVASIMVALEDGVCQPGDTVDVGNGIYMYKGARMTDHNNNKGGYGRISVEQAIWYSSNIGVAKTVLKGYEKNPTKFVEGLYRIGLNEDLRLEIPGAGRAKIRRPDDTVRYWSKTALPWMSFGYETQIPPIYTLAFYNAIANNGKMVRPIFTKEILHNGKTVQSFSTEVVRESICSERTLNMIKDMLLGVVEKGTGKAVHSDFVRIAGKTGTAQIASGGVYRQAGHQVAFCGYFPADEPKYSCIVVIRQPRNGYPSGGTMSGGVVKAIAEKVYASHMSFDIRDMEKDSLAVMLPQPKAGERDALEYVLNKLDIEADNDSIETKWVTAKREDGREDVKLKDIPIREGLVPNVVGMGAKDAVYLLESVGLQASLNGMGRVSSQSISPGSRVSKGQTVSLTLK</sequence>
<dbReference type="GO" id="GO:0004180">
    <property type="term" value="F:carboxypeptidase activity"/>
    <property type="evidence" value="ECO:0007669"/>
    <property type="project" value="UniProtKB-KW"/>
</dbReference>
<evidence type="ECO:0000313" key="9">
    <source>
        <dbReference type="Proteomes" id="UP000195975"/>
    </source>
</evidence>
<dbReference type="PROSITE" id="PS51178">
    <property type="entry name" value="PASTA"/>
    <property type="match status" value="1"/>
</dbReference>
<feature type="transmembrane region" description="Helical" evidence="5">
    <location>
        <begin position="18"/>
        <end position="37"/>
    </location>
</feature>
<dbReference type="AlphaFoldDB" id="A0A9Q5X977"/>
<dbReference type="Gene3D" id="3.30.10.20">
    <property type="match status" value="1"/>
</dbReference>
<feature type="domain" description="PASTA" evidence="6">
    <location>
        <begin position="675"/>
        <end position="733"/>
    </location>
</feature>
<dbReference type="InterPro" id="IPR005311">
    <property type="entry name" value="PBP_dimer"/>
</dbReference>
<accession>A0A9Q5X977</accession>
<dbReference type="SMART" id="SM00740">
    <property type="entry name" value="PASTA"/>
    <property type="match status" value="1"/>
</dbReference>
<dbReference type="Gene3D" id="3.30.450.330">
    <property type="match status" value="1"/>
</dbReference>
<dbReference type="GeneID" id="93409356"/>
<dbReference type="GO" id="GO:0005886">
    <property type="term" value="C:plasma membrane"/>
    <property type="evidence" value="ECO:0007669"/>
    <property type="project" value="TreeGrafter"/>
</dbReference>
<dbReference type="Proteomes" id="UP001213646">
    <property type="component" value="Unassembled WGS sequence"/>
</dbReference>
<comment type="caution">
    <text evidence="8">The sequence shown here is derived from an EMBL/GenBank/DDBJ whole genome shotgun (WGS) entry which is preliminary data.</text>
</comment>
<reference evidence="8" key="2">
    <citation type="journal article" date="2018" name="BMC Genomics">
        <title>Whole genome sequencing and function prediction of 133 gut anaerobes isolated from chicken caecum in pure cultures.</title>
        <authorList>
            <person name="Medvecky M."/>
            <person name="Cejkova D."/>
            <person name="Polansky O."/>
            <person name="Karasova D."/>
            <person name="Kubasova T."/>
            <person name="Cizek A."/>
            <person name="Rychlik I."/>
        </authorList>
    </citation>
    <scope>NUCLEOTIDE SEQUENCE</scope>
    <source>
        <strain evidence="8">An42</strain>
    </source>
</reference>
<dbReference type="Proteomes" id="UP000195975">
    <property type="component" value="Unassembled WGS sequence"/>
</dbReference>
<protein>
    <submittedName>
        <fullName evidence="8">Penicillin-binding protein</fullName>
    </submittedName>
</protein>
<dbReference type="InterPro" id="IPR005543">
    <property type="entry name" value="PASTA_dom"/>
</dbReference>
<keyword evidence="5" id="KW-0812">Transmembrane</keyword>
<dbReference type="CDD" id="cd06575">
    <property type="entry name" value="PASTA_Pbp2x-like_2"/>
    <property type="match status" value="1"/>
</dbReference>
<dbReference type="Gene3D" id="3.90.1310.10">
    <property type="entry name" value="Penicillin-binding protein 2a (Domain 2)"/>
    <property type="match status" value="1"/>
</dbReference>
<name>A0A9Q5X977_9BACT</name>
<dbReference type="Pfam" id="PF00905">
    <property type="entry name" value="Transpeptidase"/>
    <property type="match status" value="1"/>
</dbReference>
<keyword evidence="2" id="KW-0121">Carboxypeptidase</keyword>
<evidence type="ECO:0000256" key="2">
    <source>
        <dbReference type="ARBA" id="ARBA00022645"/>
    </source>
</evidence>
<comment type="subcellular location">
    <subcellularLocation>
        <location evidence="1">Membrane</location>
    </subcellularLocation>
</comment>
<evidence type="ECO:0000313" key="8">
    <source>
        <dbReference type="EMBL" id="OUO07173.1"/>
    </source>
</evidence>
<gene>
    <name evidence="8" type="ORF">B5F96_00435</name>
    <name evidence="7" type="ORF">PQG89_20005</name>
</gene>
<keyword evidence="5" id="KW-1133">Transmembrane helix</keyword>
<dbReference type="InterPro" id="IPR012338">
    <property type="entry name" value="Beta-lactam/transpept-like"/>
</dbReference>
<dbReference type="InterPro" id="IPR036138">
    <property type="entry name" value="PBP_dimer_sf"/>
</dbReference>
<dbReference type="Pfam" id="PF03793">
    <property type="entry name" value="PASTA"/>
    <property type="match status" value="1"/>
</dbReference>
<evidence type="ECO:0000256" key="5">
    <source>
        <dbReference type="SAM" id="Phobius"/>
    </source>
</evidence>
<evidence type="ECO:0000259" key="6">
    <source>
        <dbReference type="PROSITE" id="PS51178"/>
    </source>
</evidence>
<dbReference type="EMBL" id="NFIJ01000001">
    <property type="protein sequence ID" value="OUO07173.1"/>
    <property type="molecule type" value="Genomic_DNA"/>
</dbReference>
<dbReference type="EMBL" id="JAQPYX010000198">
    <property type="protein sequence ID" value="MDC7151670.1"/>
    <property type="molecule type" value="Genomic_DNA"/>
</dbReference>
<keyword evidence="3 5" id="KW-0472">Membrane</keyword>
<dbReference type="SUPFAM" id="SSF56519">
    <property type="entry name" value="Penicillin binding protein dimerisation domain"/>
    <property type="match status" value="1"/>
</dbReference>
<evidence type="ECO:0000313" key="7">
    <source>
        <dbReference type="EMBL" id="MDC7151670.1"/>
    </source>
</evidence>
<dbReference type="InterPro" id="IPR001460">
    <property type="entry name" value="PCN-bd_Tpept"/>
</dbReference>